<reference evidence="5 6" key="1">
    <citation type="submission" date="2020-07" db="EMBL/GenBank/DDBJ databases">
        <title>Endozoicomonas sp. nov., isolated from sediment.</title>
        <authorList>
            <person name="Gu T."/>
        </authorList>
    </citation>
    <scope>NUCLEOTIDE SEQUENCE [LARGE SCALE GENOMIC DNA]</scope>
    <source>
        <strain evidence="5 6">SM1973</strain>
    </source>
</reference>
<comment type="similarity">
    <text evidence="1 2">Belongs to the small heat shock protein (HSP20) family.</text>
</comment>
<evidence type="ECO:0000313" key="5">
    <source>
        <dbReference type="EMBL" id="NYZ69064.1"/>
    </source>
</evidence>
<dbReference type="SUPFAM" id="SSF49764">
    <property type="entry name" value="HSP20-like chaperones"/>
    <property type="match status" value="1"/>
</dbReference>
<protein>
    <submittedName>
        <fullName evidence="5">Hsp20/alpha crystallin family protein</fullName>
    </submittedName>
</protein>
<name>A0A853IGC8_9GAMM</name>
<dbReference type="RefSeq" id="WP_180571065.1">
    <property type="nucleotide sequence ID" value="NZ_JACCKB010000059.1"/>
</dbReference>
<dbReference type="EMBL" id="JACCKB010000059">
    <property type="protein sequence ID" value="NYZ69064.1"/>
    <property type="molecule type" value="Genomic_DNA"/>
</dbReference>
<accession>A0A853IGC8</accession>
<sequence length="195" mass="22137">MSNIQRVRVLYIVIGLCAAAIVGLTFTTWKLSSELKTVEASVPATSNTIVKPLPAPWPKDIDPWLNNWDPSGHFSVLQKRLDDVMRAMLPDSSFFNMQGFGYSSSNPEIKMDETETEYKVTISVPEERDVEVNTELKDNFLTINGKVKSQQDNRQSRLFYTSQFSQSITLMEPVDHAKMKLDNKKHEVVVTIPKV</sequence>
<evidence type="ECO:0000256" key="1">
    <source>
        <dbReference type="PROSITE-ProRule" id="PRU00285"/>
    </source>
</evidence>
<keyword evidence="3" id="KW-0812">Transmembrane</keyword>
<dbReference type="AlphaFoldDB" id="A0A853IGC8"/>
<dbReference type="InterPro" id="IPR002068">
    <property type="entry name" value="A-crystallin/Hsp20_dom"/>
</dbReference>
<feature type="domain" description="SHSP" evidence="4">
    <location>
        <begin position="100"/>
        <end position="195"/>
    </location>
</feature>
<comment type="caution">
    <text evidence="5">The sequence shown here is derived from an EMBL/GenBank/DDBJ whole genome shotgun (WGS) entry which is preliminary data.</text>
</comment>
<dbReference type="Proteomes" id="UP000569732">
    <property type="component" value="Unassembled WGS sequence"/>
</dbReference>
<keyword evidence="6" id="KW-1185">Reference proteome</keyword>
<evidence type="ECO:0000313" key="6">
    <source>
        <dbReference type="Proteomes" id="UP000569732"/>
    </source>
</evidence>
<evidence type="ECO:0000259" key="4">
    <source>
        <dbReference type="PROSITE" id="PS01031"/>
    </source>
</evidence>
<dbReference type="Pfam" id="PF00011">
    <property type="entry name" value="HSP20"/>
    <property type="match status" value="1"/>
</dbReference>
<dbReference type="CDD" id="cd00298">
    <property type="entry name" value="ACD_sHsps_p23-like"/>
    <property type="match status" value="1"/>
</dbReference>
<organism evidence="5 6">
    <name type="scientific">Spartinivicinus marinus</name>
    <dbReference type="NCBI Taxonomy" id="2994442"/>
    <lineage>
        <taxon>Bacteria</taxon>
        <taxon>Pseudomonadati</taxon>
        <taxon>Pseudomonadota</taxon>
        <taxon>Gammaproteobacteria</taxon>
        <taxon>Oceanospirillales</taxon>
        <taxon>Zooshikellaceae</taxon>
        <taxon>Spartinivicinus</taxon>
    </lineage>
</organism>
<dbReference type="Gene3D" id="2.60.40.790">
    <property type="match status" value="1"/>
</dbReference>
<feature type="transmembrane region" description="Helical" evidence="3">
    <location>
        <begin position="9"/>
        <end position="29"/>
    </location>
</feature>
<keyword evidence="3" id="KW-0472">Membrane</keyword>
<proteinExistence type="inferred from homology"/>
<evidence type="ECO:0000256" key="2">
    <source>
        <dbReference type="RuleBase" id="RU003616"/>
    </source>
</evidence>
<gene>
    <name evidence="5" type="ORF">H0A36_23875</name>
</gene>
<dbReference type="PROSITE" id="PS01031">
    <property type="entry name" value="SHSP"/>
    <property type="match status" value="1"/>
</dbReference>
<dbReference type="InterPro" id="IPR008978">
    <property type="entry name" value="HSP20-like_chaperone"/>
</dbReference>
<evidence type="ECO:0000256" key="3">
    <source>
        <dbReference type="SAM" id="Phobius"/>
    </source>
</evidence>
<keyword evidence="3" id="KW-1133">Transmembrane helix</keyword>